<proteinExistence type="predicted"/>
<dbReference type="InParanoid" id="A0A3P7FWC0"/>
<evidence type="ECO:0000313" key="3">
    <source>
        <dbReference type="Proteomes" id="UP000270924"/>
    </source>
</evidence>
<protein>
    <submittedName>
        <fullName evidence="2">Uncharacterized protein</fullName>
    </submittedName>
</protein>
<keyword evidence="1" id="KW-0472">Membrane</keyword>
<sequence>MKSKNHNKNNISSSSDSSIYFNLMHNFTQIFHSVLLVLFHIFNFSSF</sequence>
<accession>A0A3P7FWC0</accession>
<evidence type="ECO:0000256" key="1">
    <source>
        <dbReference type="SAM" id="Phobius"/>
    </source>
</evidence>
<dbReference type="Proteomes" id="UP000270924">
    <property type="component" value="Unassembled WGS sequence"/>
</dbReference>
<dbReference type="AlphaFoldDB" id="A0A3P7FWC0"/>
<reference evidence="2 3" key="1">
    <citation type="submission" date="2018-11" db="EMBL/GenBank/DDBJ databases">
        <authorList>
            <consortium name="Pathogen Informatics"/>
        </authorList>
    </citation>
    <scope>NUCLEOTIDE SEQUENCE [LARGE SCALE GENOMIC DNA]</scope>
</reference>
<feature type="transmembrane region" description="Helical" evidence="1">
    <location>
        <begin position="20"/>
        <end position="42"/>
    </location>
</feature>
<dbReference type="EMBL" id="UYWW01004391">
    <property type="protein sequence ID" value="VDM13475.1"/>
    <property type="molecule type" value="Genomic_DNA"/>
</dbReference>
<evidence type="ECO:0000313" key="2">
    <source>
        <dbReference type="EMBL" id="VDM13475.1"/>
    </source>
</evidence>
<keyword evidence="1" id="KW-1133">Transmembrane helix</keyword>
<keyword evidence="3" id="KW-1185">Reference proteome</keyword>
<gene>
    <name evidence="2" type="ORF">WBA_LOCUS6861</name>
</gene>
<name>A0A3P7FWC0_WUCBA</name>
<organism evidence="2 3">
    <name type="scientific">Wuchereria bancrofti</name>
    <dbReference type="NCBI Taxonomy" id="6293"/>
    <lineage>
        <taxon>Eukaryota</taxon>
        <taxon>Metazoa</taxon>
        <taxon>Ecdysozoa</taxon>
        <taxon>Nematoda</taxon>
        <taxon>Chromadorea</taxon>
        <taxon>Rhabditida</taxon>
        <taxon>Spirurina</taxon>
        <taxon>Spiruromorpha</taxon>
        <taxon>Filarioidea</taxon>
        <taxon>Onchocercidae</taxon>
        <taxon>Wuchereria</taxon>
    </lineage>
</organism>
<keyword evidence="1" id="KW-0812">Transmembrane</keyword>